<keyword evidence="3" id="KW-0106">Calcium</keyword>
<keyword evidence="1" id="KW-0479">Metal-binding</keyword>
<dbReference type="FunFam" id="1.10.238.10:FF:000003">
    <property type="entry name" value="Calmodulin A"/>
    <property type="match status" value="1"/>
</dbReference>
<dbReference type="PANTHER" id="PTHR10891">
    <property type="entry name" value="EF-HAND CALCIUM-BINDING DOMAIN CONTAINING PROTEIN"/>
    <property type="match status" value="1"/>
</dbReference>
<sequence length="200" mass="22509">MNCVPFLQRTQTESSVRSNPDLKYIRGMFDAYDVNRDGYLNLEELCQWMERVGSPITKKGMVIILQDFDRDHDGRIDYDEFVELYAQTMSSDSDEDDRSFSNSVLHQAEKLDSESGDGASSDICASEDSDLRDAFRVFDKDGNGLISPEELKTTLTQLGLLSSCSSLSRVRSMIHRFDTDGDGHVSFTEFQTMMASAGFS</sequence>
<keyword evidence="6" id="KW-1185">Reference proteome</keyword>
<evidence type="ECO:0000256" key="2">
    <source>
        <dbReference type="ARBA" id="ARBA00022737"/>
    </source>
</evidence>
<feature type="domain" description="EF-hand" evidence="4">
    <location>
        <begin position="165"/>
        <end position="200"/>
    </location>
</feature>
<dbReference type="SMART" id="SM00054">
    <property type="entry name" value="EFh"/>
    <property type="match status" value="4"/>
</dbReference>
<dbReference type="InterPro" id="IPR002048">
    <property type="entry name" value="EF_hand_dom"/>
</dbReference>
<organism evidence="5 6">
    <name type="scientific">Ceratopteris richardii</name>
    <name type="common">Triangle waterfern</name>
    <dbReference type="NCBI Taxonomy" id="49495"/>
    <lineage>
        <taxon>Eukaryota</taxon>
        <taxon>Viridiplantae</taxon>
        <taxon>Streptophyta</taxon>
        <taxon>Embryophyta</taxon>
        <taxon>Tracheophyta</taxon>
        <taxon>Polypodiopsida</taxon>
        <taxon>Polypodiidae</taxon>
        <taxon>Polypodiales</taxon>
        <taxon>Pteridineae</taxon>
        <taxon>Pteridaceae</taxon>
        <taxon>Parkerioideae</taxon>
        <taxon>Ceratopteris</taxon>
    </lineage>
</organism>
<feature type="domain" description="EF-hand" evidence="4">
    <location>
        <begin position="20"/>
        <end position="55"/>
    </location>
</feature>
<dbReference type="Pfam" id="PF13499">
    <property type="entry name" value="EF-hand_7"/>
    <property type="match status" value="2"/>
</dbReference>
<dbReference type="GO" id="GO:0005509">
    <property type="term" value="F:calcium ion binding"/>
    <property type="evidence" value="ECO:0007669"/>
    <property type="project" value="InterPro"/>
</dbReference>
<dbReference type="SUPFAM" id="SSF47473">
    <property type="entry name" value="EF-hand"/>
    <property type="match status" value="1"/>
</dbReference>
<dbReference type="PROSITE" id="PS50222">
    <property type="entry name" value="EF_HAND_2"/>
    <property type="match status" value="4"/>
</dbReference>
<dbReference type="InterPro" id="IPR018247">
    <property type="entry name" value="EF_Hand_1_Ca_BS"/>
</dbReference>
<dbReference type="AlphaFoldDB" id="A0A8T2TUU1"/>
<keyword evidence="2" id="KW-0677">Repeat</keyword>
<evidence type="ECO:0000256" key="3">
    <source>
        <dbReference type="ARBA" id="ARBA00022837"/>
    </source>
</evidence>
<gene>
    <name evidence="5" type="ORF">KP509_11G088700</name>
</gene>
<dbReference type="CDD" id="cd00051">
    <property type="entry name" value="EFh"/>
    <property type="match status" value="2"/>
</dbReference>
<dbReference type="InterPro" id="IPR011992">
    <property type="entry name" value="EF-hand-dom_pair"/>
</dbReference>
<dbReference type="Proteomes" id="UP000825935">
    <property type="component" value="Chromosome 11"/>
</dbReference>
<evidence type="ECO:0000256" key="1">
    <source>
        <dbReference type="ARBA" id="ARBA00022723"/>
    </source>
</evidence>
<dbReference type="OrthoDB" id="26525at2759"/>
<feature type="domain" description="EF-hand" evidence="4">
    <location>
        <begin position="56"/>
        <end position="91"/>
    </location>
</feature>
<dbReference type="Gene3D" id="1.10.238.10">
    <property type="entry name" value="EF-hand"/>
    <property type="match status" value="2"/>
</dbReference>
<dbReference type="InterPro" id="IPR039647">
    <property type="entry name" value="EF_hand_pair_protein_CML-like"/>
</dbReference>
<reference evidence="5" key="1">
    <citation type="submission" date="2021-08" db="EMBL/GenBank/DDBJ databases">
        <title>WGS assembly of Ceratopteris richardii.</title>
        <authorList>
            <person name="Marchant D.B."/>
            <person name="Chen G."/>
            <person name="Jenkins J."/>
            <person name="Shu S."/>
            <person name="Leebens-Mack J."/>
            <person name="Grimwood J."/>
            <person name="Schmutz J."/>
            <person name="Soltis P."/>
            <person name="Soltis D."/>
            <person name="Chen Z.-H."/>
        </authorList>
    </citation>
    <scope>NUCLEOTIDE SEQUENCE</scope>
    <source>
        <strain evidence="5">Whitten #5841</strain>
        <tissue evidence="5">Leaf</tissue>
    </source>
</reference>
<comment type="caution">
    <text evidence="5">The sequence shown here is derived from an EMBL/GenBank/DDBJ whole genome shotgun (WGS) entry which is preliminary data.</text>
</comment>
<evidence type="ECO:0000259" key="4">
    <source>
        <dbReference type="PROSITE" id="PS50222"/>
    </source>
</evidence>
<dbReference type="EMBL" id="CM035416">
    <property type="protein sequence ID" value="KAH7426188.1"/>
    <property type="molecule type" value="Genomic_DNA"/>
</dbReference>
<dbReference type="PROSITE" id="PS00018">
    <property type="entry name" value="EF_HAND_1"/>
    <property type="match status" value="4"/>
</dbReference>
<protein>
    <recommendedName>
        <fullName evidence="4">EF-hand domain-containing protein</fullName>
    </recommendedName>
</protein>
<accession>A0A8T2TUU1</accession>
<feature type="domain" description="EF-hand" evidence="4">
    <location>
        <begin position="126"/>
        <end position="161"/>
    </location>
</feature>
<evidence type="ECO:0000313" key="6">
    <source>
        <dbReference type="Proteomes" id="UP000825935"/>
    </source>
</evidence>
<name>A0A8T2TUU1_CERRI</name>
<evidence type="ECO:0000313" key="5">
    <source>
        <dbReference type="EMBL" id="KAH7426188.1"/>
    </source>
</evidence>
<proteinExistence type="predicted"/>